<keyword evidence="6" id="KW-1185">Reference proteome</keyword>
<dbReference type="Pfam" id="PF01370">
    <property type="entry name" value="Epimerase"/>
    <property type="match status" value="1"/>
</dbReference>
<evidence type="ECO:0000256" key="2">
    <source>
        <dbReference type="ARBA" id="ARBA00023002"/>
    </source>
</evidence>
<dbReference type="Proteomes" id="UP001142393">
    <property type="component" value="Unassembled WGS sequence"/>
</dbReference>
<dbReference type="AlphaFoldDB" id="A0A9W8TXJ9"/>
<dbReference type="GO" id="GO:0016491">
    <property type="term" value="F:oxidoreductase activity"/>
    <property type="evidence" value="ECO:0007669"/>
    <property type="project" value="UniProtKB-KW"/>
</dbReference>
<dbReference type="SUPFAM" id="SSF51735">
    <property type="entry name" value="NAD(P)-binding Rossmann-fold domains"/>
    <property type="match status" value="1"/>
</dbReference>
<organism evidence="5 6">
    <name type="scientific">Lentinula detonsa</name>
    <dbReference type="NCBI Taxonomy" id="2804962"/>
    <lineage>
        <taxon>Eukaryota</taxon>
        <taxon>Fungi</taxon>
        <taxon>Dikarya</taxon>
        <taxon>Basidiomycota</taxon>
        <taxon>Agaricomycotina</taxon>
        <taxon>Agaricomycetes</taxon>
        <taxon>Agaricomycetidae</taxon>
        <taxon>Agaricales</taxon>
        <taxon>Marasmiineae</taxon>
        <taxon>Omphalotaceae</taxon>
        <taxon>Lentinula</taxon>
    </lineage>
</organism>
<sequence>MKIAVTGCNGEVGKRVVKLALQRGHIVIGLDLADKSFTDDLLTIQEASNFTYLQVDLTDYEASLTAIGGCEGIVHLAALRSPGDYVVKTHNTNVVVSWNVLRGAAELGINRIAQASSVNIITMVYSKKCDFRYFPIDEAHPCLPDEPYGLSKLICEMQADTLVRRYPTMRIASLRLHWSLPNPIQARSRDPSGRTAQDLWGYVQEDSAADAFLRAVVEQNGKWSGHEAFFIASPKHAYWDGESQFCPIDSKELREKYWPDVPIKEGFDVSGLKGFFDCGKAERLLDWVHSDK</sequence>
<reference evidence="5 6" key="1">
    <citation type="journal article" date="2023" name="Proc. Natl. Acad. Sci. U.S.A.">
        <title>A global phylogenomic analysis of the shiitake genus Lentinula.</title>
        <authorList>
            <person name="Sierra-Patev S."/>
            <person name="Min B."/>
            <person name="Naranjo-Ortiz M."/>
            <person name="Looney B."/>
            <person name="Konkel Z."/>
            <person name="Slot J.C."/>
            <person name="Sakamoto Y."/>
            <person name="Steenwyk J.L."/>
            <person name="Rokas A."/>
            <person name="Carro J."/>
            <person name="Camarero S."/>
            <person name="Ferreira P."/>
            <person name="Molpeceres G."/>
            <person name="Ruiz-Duenas F.J."/>
            <person name="Serrano A."/>
            <person name="Henrissat B."/>
            <person name="Drula E."/>
            <person name="Hughes K.W."/>
            <person name="Mata J.L."/>
            <person name="Ishikawa N.K."/>
            <person name="Vargas-Isla R."/>
            <person name="Ushijima S."/>
            <person name="Smith C.A."/>
            <person name="Donoghue J."/>
            <person name="Ahrendt S."/>
            <person name="Andreopoulos W."/>
            <person name="He G."/>
            <person name="LaButti K."/>
            <person name="Lipzen A."/>
            <person name="Ng V."/>
            <person name="Riley R."/>
            <person name="Sandor L."/>
            <person name="Barry K."/>
            <person name="Martinez A.T."/>
            <person name="Xiao Y."/>
            <person name="Gibbons J.G."/>
            <person name="Terashima K."/>
            <person name="Grigoriev I.V."/>
            <person name="Hibbett D."/>
        </authorList>
    </citation>
    <scope>NUCLEOTIDE SEQUENCE [LARGE SCALE GENOMIC DNA]</scope>
    <source>
        <strain evidence="5 6">TFB7810</strain>
    </source>
</reference>
<feature type="domain" description="NAD-dependent epimerase/dehydratase" evidence="4">
    <location>
        <begin position="3"/>
        <end position="176"/>
    </location>
</feature>
<comment type="similarity">
    <text evidence="1">Belongs to the NAD(P)-dependent epimerase/dehydratase family.</text>
</comment>
<evidence type="ECO:0000256" key="3">
    <source>
        <dbReference type="ARBA" id="ARBA00023027"/>
    </source>
</evidence>
<dbReference type="PANTHER" id="PTHR43103">
    <property type="entry name" value="NUCLEOSIDE-DIPHOSPHATE-SUGAR EPIMERASE"/>
    <property type="match status" value="1"/>
</dbReference>
<dbReference type="EMBL" id="JANVFU010000007">
    <property type="protein sequence ID" value="KAJ3744194.1"/>
    <property type="molecule type" value="Genomic_DNA"/>
</dbReference>
<proteinExistence type="inferred from homology"/>
<gene>
    <name evidence="5" type="ORF">DFH05DRAFT_1398593</name>
</gene>
<protein>
    <submittedName>
        <fullName evidence="5">NAD(P)-binding protein</fullName>
    </submittedName>
</protein>
<evidence type="ECO:0000256" key="1">
    <source>
        <dbReference type="ARBA" id="ARBA00007637"/>
    </source>
</evidence>
<keyword evidence="2" id="KW-0560">Oxidoreductase</keyword>
<evidence type="ECO:0000313" key="6">
    <source>
        <dbReference type="Proteomes" id="UP001142393"/>
    </source>
</evidence>
<evidence type="ECO:0000259" key="4">
    <source>
        <dbReference type="Pfam" id="PF01370"/>
    </source>
</evidence>
<keyword evidence="3" id="KW-0520">NAD</keyword>
<accession>A0A9W8TXJ9</accession>
<name>A0A9W8TXJ9_9AGAR</name>
<dbReference type="PANTHER" id="PTHR43103:SF5">
    <property type="entry name" value="4-EPIMERASE, PUTATIVE (AFU_ORTHOLOGUE AFUA_7G00360)-RELATED"/>
    <property type="match status" value="1"/>
</dbReference>
<dbReference type="InterPro" id="IPR001509">
    <property type="entry name" value="Epimerase_deHydtase"/>
</dbReference>
<evidence type="ECO:0000313" key="5">
    <source>
        <dbReference type="EMBL" id="KAJ3744194.1"/>
    </source>
</evidence>
<comment type="caution">
    <text evidence="5">The sequence shown here is derived from an EMBL/GenBank/DDBJ whole genome shotgun (WGS) entry which is preliminary data.</text>
</comment>
<dbReference type="InterPro" id="IPR036291">
    <property type="entry name" value="NAD(P)-bd_dom_sf"/>
</dbReference>
<dbReference type="Gene3D" id="3.40.50.720">
    <property type="entry name" value="NAD(P)-binding Rossmann-like Domain"/>
    <property type="match status" value="1"/>
</dbReference>